<evidence type="ECO:0000313" key="2">
    <source>
        <dbReference type="Proteomes" id="UP000291822"/>
    </source>
</evidence>
<organism evidence="1 2">
    <name type="scientific">Dyella soli</name>
    <dbReference type="NCBI Taxonomy" id="522319"/>
    <lineage>
        <taxon>Bacteria</taxon>
        <taxon>Pseudomonadati</taxon>
        <taxon>Pseudomonadota</taxon>
        <taxon>Gammaproteobacteria</taxon>
        <taxon>Lysobacterales</taxon>
        <taxon>Rhodanobacteraceae</taxon>
        <taxon>Dyella</taxon>
    </lineage>
</organism>
<dbReference type="Proteomes" id="UP000291822">
    <property type="component" value="Unassembled WGS sequence"/>
</dbReference>
<gene>
    <name evidence="1" type="ORF">EZM97_26415</name>
</gene>
<reference evidence="1 2" key="1">
    <citation type="submission" date="2019-02" db="EMBL/GenBank/DDBJ databases">
        <title>Dyella amyloliquefaciens sp. nov., isolated from forest soil.</title>
        <authorList>
            <person name="Gao Z.-H."/>
            <person name="Qiu L.-H."/>
        </authorList>
    </citation>
    <scope>NUCLEOTIDE SEQUENCE [LARGE SCALE GENOMIC DNA]</scope>
    <source>
        <strain evidence="1 2">KACC 12747</strain>
    </source>
</reference>
<dbReference type="AlphaFoldDB" id="A0A4R0YPA5"/>
<name>A0A4R0YPA5_9GAMM</name>
<accession>A0A4R0YPA5</accession>
<comment type="caution">
    <text evidence="1">The sequence shown here is derived from an EMBL/GenBank/DDBJ whole genome shotgun (WGS) entry which is preliminary data.</text>
</comment>
<sequence>MFLSTMKEIAHSEKMSFVDRSKETQADLVRLKKDPGYRLINIGVEREDGVGLSAGNLGLSQYEVAIGFSEGSNPAQAHQFADLVVETLKRKWDIHVVPSDRGALPMKGCAGE</sequence>
<dbReference type="EMBL" id="SJTG01000004">
    <property type="protein sequence ID" value="TCI08186.1"/>
    <property type="molecule type" value="Genomic_DNA"/>
</dbReference>
<dbReference type="RefSeq" id="WP_131151872.1">
    <property type="nucleotide sequence ID" value="NZ_SJTG01000004.1"/>
</dbReference>
<keyword evidence="2" id="KW-1185">Reference proteome</keyword>
<proteinExistence type="predicted"/>
<protein>
    <submittedName>
        <fullName evidence="1">Uncharacterized protein</fullName>
    </submittedName>
</protein>
<evidence type="ECO:0000313" key="1">
    <source>
        <dbReference type="EMBL" id="TCI08186.1"/>
    </source>
</evidence>